<dbReference type="GO" id="GO:0016787">
    <property type="term" value="F:hydrolase activity"/>
    <property type="evidence" value="ECO:0007669"/>
    <property type="project" value="UniProtKB-KW"/>
</dbReference>
<evidence type="ECO:0000313" key="4">
    <source>
        <dbReference type="Proteomes" id="UP000183974"/>
    </source>
</evidence>
<sequence length="207" mass="22933">MIWTILGILAGLTGLWLWVTTRYIVRATQGTPIPPRPGTALLLIETQDAFWTDQHHDAPTRIRVEAAISREVELARHRDQPVIALRQEWGGIAPRLIARFTRPDAPFRHGRNVALAPPFQGMADHVVVKRVEDGFETGELDTLLEVLRVGRLRIAGRDGTEAVARTAQAALNRGYEVELIRDAIAASDEQAFRAVQEALGSQGARII</sequence>
<gene>
    <name evidence="3" type="ORF">SAMN05444398_10332</name>
</gene>
<dbReference type="Gene3D" id="3.40.50.850">
    <property type="entry name" value="Isochorismatase-like"/>
    <property type="match status" value="1"/>
</dbReference>
<dbReference type="Proteomes" id="UP000183974">
    <property type="component" value="Unassembled WGS sequence"/>
</dbReference>
<dbReference type="PANTHER" id="PTHR43540:SF1">
    <property type="entry name" value="ISOCHORISMATASE HYDROLASE"/>
    <property type="match status" value="1"/>
</dbReference>
<evidence type="ECO:0000256" key="1">
    <source>
        <dbReference type="ARBA" id="ARBA00022801"/>
    </source>
</evidence>
<proteinExistence type="predicted"/>
<keyword evidence="4" id="KW-1185">Reference proteome</keyword>
<name>A0A1M7AZM9_9RHOB</name>
<evidence type="ECO:0000259" key="2">
    <source>
        <dbReference type="Pfam" id="PF00857"/>
    </source>
</evidence>
<dbReference type="OrthoDB" id="9807387at2"/>
<dbReference type="InterPro" id="IPR050272">
    <property type="entry name" value="Isochorismatase-like_hydrls"/>
</dbReference>
<dbReference type="Pfam" id="PF00857">
    <property type="entry name" value="Isochorismatase"/>
    <property type="match status" value="1"/>
</dbReference>
<evidence type="ECO:0000313" key="3">
    <source>
        <dbReference type="EMBL" id="SHL48097.1"/>
    </source>
</evidence>
<feature type="domain" description="Isochorismatase-like" evidence="2">
    <location>
        <begin position="39"/>
        <end position="199"/>
    </location>
</feature>
<dbReference type="AlphaFoldDB" id="A0A1M7AZM9"/>
<accession>A0A1M7AZM9</accession>
<dbReference type="RefSeq" id="WP_073034095.1">
    <property type="nucleotide sequence ID" value="NZ_BMLR01000003.1"/>
</dbReference>
<keyword evidence="1" id="KW-0378">Hydrolase</keyword>
<dbReference type="PANTHER" id="PTHR43540">
    <property type="entry name" value="PEROXYUREIDOACRYLATE/UREIDOACRYLATE AMIDOHYDROLASE-RELATED"/>
    <property type="match status" value="1"/>
</dbReference>
<dbReference type="SUPFAM" id="SSF52499">
    <property type="entry name" value="Isochorismatase-like hydrolases"/>
    <property type="match status" value="1"/>
</dbReference>
<organism evidence="3 4">
    <name type="scientific">Roseovarius pacificus</name>
    <dbReference type="NCBI Taxonomy" id="337701"/>
    <lineage>
        <taxon>Bacteria</taxon>
        <taxon>Pseudomonadati</taxon>
        <taxon>Pseudomonadota</taxon>
        <taxon>Alphaproteobacteria</taxon>
        <taxon>Rhodobacterales</taxon>
        <taxon>Roseobacteraceae</taxon>
        <taxon>Roseovarius</taxon>
    </lineage>
</organism>
<reference evidence="3 4" key="1">
    <citation type="submission" date="2016-11" db="EMBL/GenBank/DDBJ databases">
        <authorList>
            <person name="Jaros S."/>
            <person name="Januszkiewicz K."/>
            <person name="Wedrychowicz H."/>
        </authorList>
    </citation>
    <scope>NUCLEOTIDE SEQUENCE [LARGE SCALE GENOMIC DNA]</scope>
    <source>
        <strain evidence="3 4">DSM 29589</strain>
    </source>
</reference>
<dbReference type="STRING" id="337701.SAMN05444398_10332"/>
<dbReference type="InterPro" id="IPR000868">
    <property type="entry name" value="Isochorismatase-like_dom"/>
</dbReference>
<dbReference type="InterPro" id="IPR036380">
    <property type="entry name" value="Isochorismatase-like_sf"/>
</dbReference>
<protein>
    <submittedName>
        <fullName evidence="3">Nicotinamidase-related amidase</fullName>
    </submittedName>
</protein>
<dbReference type="EMBL" id="FRBR01000003">
    <property type="protein sequence ID" value="SHL48097.1"/>
    <property type="molecule type" value="Genomic_DNA"/>
</dbReference>